<evidence type="ECO:0000313" key="2">
    <source>
        <dbReference type="EMBL" id="MBL0685755.1"/>
    </source>
</evidence>
<name>A0A937A1H9_9FLAO</name>
<feature type="signal peptide" evidence="1">
    <location>
        <begin position="1"/>
        <end position="21"/>
    </location>
</feature>
<evidence type="ECO:0000256" key="1">
    <source>
        <dbReference type="SAM" id="SignalP"/>
    </source>
</evidence>
<dbReference type="Proteomes" id="UP000651057">
    <property type="component" value="Unassembled WGS sequence"/>
</dbReference>
<organism evidence="2 3">
    <name type="scientific">Aquimarina mytili</name>
    <dbReference type="NCBI Taxonomy" id="874423"/>
    <lineage>
        <taxon>Bacteria</taxon>
        <taxon>Pseudomonadati</taxon>
        <taxon>Bacteroidota</taxon>
        <taxon>Flavobacteriia</taxon>
        <taxon>Flavobacteriales</taxon>
        <taxon>Flavobacteriaceae</taxon>
        <taxon>Aquimarina</taxon>
    </lineage>
</organism>
<evidence type="ECO:0000313" key="3">
    <source>
        <dbReference type="Proteomes" id="UP000651057"/>
    </source>
</evidence>
<dbReference type="AlphaFoldDB" id="A0A937A1H9"/>
<keyword evidence="2" id="KW-0449">Lipoprotein</keyword>
<accession>A0A937A1H9</accession>
<dbReference type="RefSeq" id="WP_201924131.1">
    <property type="nucleotide sequence ID" value="NZ_BAABAX010000018.1"/>
</dbReference>
<sequence>MSALKSILIALILAITTSFHAQTADEILNNYFENTGGKDNWEKLKGIEMIGVMKMQGMEIPFEQVSTKDGKQVVTIELQGNKMVWSAFDGETSWQRNQMTMEAEKSDNEATENLKKQSKDFPDPFLNYKDKGYSVELIGKETVDGTEAFKIKLTKDPITINGESQPNISHYYFDTENFVPIIIESEINDGPMKGQIAKSSISDYQEVNGVYFPFTITNQFQTLSFKDIKLDPEVDTAIFAFPEKTAEEKKE</sequence>
<reference evidence="2" key="1">
    <citation type="submission" date="2021-01" db="EMBL/GenBank/DDBJ databases">
        <authorList>
            <person name="Zhong Y.L."/>
        </authorList>
    </citation>
    <scope>NUCLEOTIDE SEQUENCE</scope>
    <source>
        <strain evidence="2">KCTC 23302</strain>
    </source>
</reference>
<comment type="caution">
    <text evidence="2">The sequence shown here is derived from an EMBL/GenBank/DDBJ whole genome shotgun (WGS) entry which is preliminary data.</text>
</comment>
<feature type="chain" id="PRO_5037312197" evidence="1">
    <location>
        <begin position="22"/>
        <end position="251"/>
    </location>
</feature>
<dbReference type="Gene3D" id="2.50.20.10">
    <property type="entry name" value="Lipoprotein localisation LolA/LolB/LppX"/>
    <property type="match status" value="1"/>
</dbReference>
<protein>
    <submittedName>
        <fullName evidence="2">Outer membrane lipoprotein-sorting protein</fullName>
    </submittedName>
</protein>
<proteinExistence type="predicted"/>
<keyword evidence="1" id="KW-0732">Signal</keyword>
<keyword evidence="3" id="KW-1185">Reference proteome</keyword>
<gene>
    <name evidence="2" type="ORF">JJQ60_19640</name>
</gene>
<dbReference type="EMBL" id="JAERQJ010000012">
    <property type="protein sequence ID" value="MBL0685755.1"/>
    <property type="molecule type" value="Genomic_DNA"/>
</dbReference>